<keyword evidence="9" id="KW-0807">Transducer</keyword>
<name>A0A182JF72_ANOAO</name>
<keyword evidence="8" id="KW-0675">Receptor</keyword>
<keyword evidence="4" id="KW-0812">Transmembrane</keyword>
<evidence type="ECO:0000256" key="2">
    <source>
        <dbReference type="ARBA" id="ARBA00022475"/>
    </source>
</evidence>
<accession>A0A182JF72</accession>
<evidence type="ECO:0000256" key="6">
    <source>
        <dbReference type="ARBA" id="ARBA00022989"/>
    </source>
</evidence>
<dbReference type="GO" id="GO:0005549">
    <property type="term" value="F:odorant binding"/>
    <property type="evidence" value="ECO:0007669"/>
    <property type="project" value="InterPro"/>
</dbReference>
<evidence type="ECO:0000256" key="9">
    <source>
        <dbReference type="ARBA" id="ARBA00023224"/>
    </source>
</evidence>
<comment type="subcellular location">
    <subcellularLocation>
        <location evidence="1">Cell membrane</location>
        <topology evidence="1">Multi-pass membrane protein</topology>
    </subcellularLocation>
</comment>
<protein>
    <submittedName>
        <fullName evidence="10">Uncharacterized protein</fullName>
    </submittedName>
</protein>
<organism evidence="10">
    <name type="scientific">Anopheles atroparvus</name>
    <name type="common">European mosquito</name>
    <dbReference type="NCBI Taxonomy" id="41427"/>
    <lineage>
        <taxon>Eukaryota</taxon>
        <taxon>Metazoa</taxon>
        <taxon>Ecdysozoa</taxon>
        <taxon>Arthropoda</taxon>
        <taxon>Hexapoda</taxon>
        <taxon>Insecta</taxon>
        <taxon>Pterygota</taxon>
        <taxon>Neoptera</taxon>
        <taxon>Endopterygota</taxon>
        <taxon>Diptera</taxon>
        <taxon>Nematocera</taxon>
        <taxon>Culicoidea</taxon>
        <taxon>Culicidae</taxon>
        <taxon>Anophelinae</taxon>
        <taxon>Anopheles</taxon>
    </lineage>
</organism>
<reference evidence="10" key="1">
    <citation type="submission" date="2022-08" db="UniProtKB">
        <authorList>
            <consortium name="EnsemblMetazoa"/>
        </authorList>
    </citation>
    <scope>IDENTIFICATION</scope>
    <source>
        <strain evidence="10">EBRO</strain>
    </source>
</reference>
<dbReference type="GO" id="GO:0004984">
    <property type="term" value="F:olfactory receptor activity"/>
    <property type="evidence" value="ECO:0007669"/>
    <property type="project" value="InterPro"/>
</dbReference>
<evidence type="ECO:0000256" key="5">
    <source>
        <dbReference type="ARBA" id="ARBA00022725"/>
    </source>
</evidence>
<keyword evidence="7" id="KW-0472">Membrane</keyword>
<dbReference type="InterPro" id="IPR004117">
    <property type="entry name" value="7tm6_olfct_rcpt"/>
</dbReference>
<evidence type="ECO:0000256" key="4">
    <source>
        <dbReference type="ARBA" id="ARBA00022692"/>
    </source>
</evidence>
<evidence type="ECO:0000313" key="10">
    <source>
        <dbReference type="EnsemblMetazoa" id="AATE016954-PA.1"/>
    </source>
</evidence>
<evidence type="ECO:0000256" key="3">
    <source>
        <dbReference type="ARBA" id="ARBA00022606"/>
    </source>
</evidence>
<sequence>MKFSSAVRRKLSAIFELREDSDFFALLDLQLVVSAIRVRSRRLVVLVPFRLYQLLLPIQCTIWLVRIWVVAAFERNTALAISLTCGGLAVTSILLRYGLMLHCCEKFGAVRAYINARRFLRGHPMAHAIRQQAFRTNNLILVLLQLVGLINVFVFTAFDVHQHEVFRIPDYIRRTSEPLFWAMHVTVQPMVLCGLATLTGTFLVPNALLIGLHAELQLVQFAFERALQLADTRVRQKDHQLDAEARADLIWHTLDHELGCCVREHCVVLQYVRKVRQTMSFSVTVQYFTALLALAVDGFFISYQGFDFVVFMVVVYSMLLVFEWFYCCKLVEDLQAIHHRIGSTLYHGNWPAWLACSERHRSSLRQFRDTLCTVLAVSQRSLSCHGSAIVEVSWRTFSNLFKTSYSVLMFLIELRRMNRANIQ</sequence>
<keyword evidence="2" id="KW-1003">Cell membrane</keyword>
<dbReference type="PANTHER" id="PTHR21137:SF35">
    <property type="entry name" value="ODORANT RECEPTOR 19A-RELATED"/>
    <property type="match status" value="1"/>
</dbReference>
<evidence type="ECO:0000256" key="8">
    <source>
        <dbReference type="ARBA" id="ARBA00023170"/>
    </source>
</evidence>
<dbReference type="Pfam" id="PF02949">
    <property type="entry name" value="7tm_6"/>
    <property type="match status" value="1"/>
</dbReference>
<proteinExistence type="predicted"/>
<keyword evidence="6" id="KW-1133">Transmembrane helix</keyword>
<keyword evidence="5" id="KW-0552">Olfaction</keyword>
<dbReference type="GO" id="GO:0007165">
    <property type="term" value="P:signal transduction"/>
    <property type="evidence" value="ECO:0007669"/>
    <property type="project" value="UniProtKB-KW"/>
</dbReference>
<dbReference type="PANTHER" id="PTHR21137">
    <property type="entry name" value="ODORANT RECEPTOR"/>
    <property type="match status" value="1"/>
</dbReference>
<evidence type="ECO:0000256" key="7">
    <source>
        <dbReference type="ARBA" id="ARBA00023136"/>
    </source>
</evidence>
<dbReference type="AlphaFoldDB" id="A0A182JF72"/>
<dbReference type="EnsemblMetazoa" id="AATE016954-RA">
    <property type="protein sequence ID" value="AATE016954-PA.1"/>
    <property type="gene ID" value="AATE016954"/>
</dbReference>
<dbReference type="VEuPathDB" id="VectorBase:AATE016954"/>
<evidence type="ECO:0000256" key="1">
    <source>
        <dbReference type="ARBA" id="ARBA00004651"/>
    </source>
</evidence>
<dbReference type="GO" id="GO:0005886">
    <property type="term" value="C:plasma membrane"/>
    <property type="evidence" value="ECO:0007669"/>
    <property type="project" value="UniProtKB-SubCell"/>
</dbReference>
<keyword evidence="3" id="KW-0716">Sensory transduction</keyword>